<dbReference type="Pfam" id="PF01250">
    <property type="entry name" value="Ribosomal_S6"/>
    <property type="match status" value="1"/>
</dbReference>
<dbReference type="RefSeq" id="WP_140031515.1">
    <property type="nucleotide sequence ID" value="NZ_CP137845.1"/>
</dbReference>
<dbReference type="GeneID" id="94493667"/>
<dbReference type="Gene3D" id="3.30.70.60">
    <property type="match status" value="1"/>
</dbReference>
<proteinExistence type="inferred from homology"/>
<keyword evidence="4" id="KW-0694">RNA-binding</keyword>
<evidence type="ECO:0000313" key="6">
    <source>
        <dbReference type="EMBL" id="WPB53764.1"/>
    </source>
</evidence>
<evidence type="ECO:0000256" key="2">
    <source>
        <dbReference type="ARBA" id="ARBA00035104"/>
    </source>
</evidence>
<dbReference type="SUPFAM" id="SSF54995">
    <property type="entry name" value="Ribosomal protein S6"/>
    <property type="match status" value="1"/>
</dbReference>
<evidence type="ECO:0000256" key="5">
    <source>
        <dbReference type="SAM" id="MobiDB-lite"/>
    </source>
</evidence>
<comment type="function">
    <text evidence="2 4">Binds together with bS18 to 16S ribosomal RNA.</text>
</comment>
<feature type="compositionally biased region" description="Basic and acidic residues" evidence="5">
    <location>
        <begin position="110"/>
        <end position="134"/>
    </location>
</feature>
<dbReference type="InterPro" id="IPR000529">
    <property type="entry name" value="Ribosomal_bS6"/>
</dbReference>
<sequence length="134" mass="15533">MSNYEIMILVNPNSSEEDFKSFLFSILKNENTKLEKLERTEIAYPIKKLSRANYYLINTKAEPTVISELTRKLNINKSILRSLVINLDSEKGLKPKKVRKGSRKLPFANKDGKKPFVKQTKDQGEKESIKKEEK</sequence>
<dbReference type="PANTHER" id="PTHR21011">
    <property type="entry name" value="MITOCHONDRIAL 28S RIBOSOMAL PROTEIN S6"/>
    <property type="match status" value="1"/>
</dbReference>
<dbReference type="NCBIfam" id="TIGR00166">
    <property type="entry name" value="S6"/>
    <property type="match status" value="1"/>
</dbReference>
<organism evidence="6 7">
    <name type="scientific">Metamycoplasma equirhinis</name>
    <dbReference type="NCBI Taxonomy" id="92402"/>
    <lineage>
        <taxon>Bacteria</taxon>
        <taxon>Bacillati</taxon>
        <taxon>Mycoplasmatota</taxon>
        <taxon>Mycoplasmoidales</taxon>
        <taxon>Metamycoplasmataceae</taxon>
        <taxon>Metamycoplasma</taxon>
    </lineage>
</organism>
<dbReference type="InterPro" id="IPR014717">
    <property type="entry name" value="Transl_elong_EF1B/ribsomal_bS6"/>
</dbReference>
<dbReference type="GO" id="GO:0005840">
    <property type="term" value="C:ribosome"/>
    <property type="evidence" value="ECO:0007669"/>
    <property type="project" value="UniProtKB-KW"/>
</dbReference>
<protein>
    <recommendedName>
        <fullName evidence="3 4">Small ribosomal subunit protein bS6</fullName>
    </recommendedName>
</protein>
<dbReference type="PANTHER" id="PTHR21011:SF1">
    <property type="entry name" value="SMALL RIBOSOMAL SUBUNIT PROTEIN BS6M"/>
    <property type="match status" value="1"/>
</dbReference>
<name>A0ABZ0P9Q7_9BACT</name>
<keyword evidence="4" id="KW-0699">rRNA-binding</keyword>
<dbReference type="EMBL" id="CP137845">
    <property type="protein sequence ID" value="WPB53764.1"/>
    <property type="molecule type" value="Genomic_DNA"/>
</dbReference>
<gene>
    <name evidence="4 6" type="primary">rpsF</name>
    <name evidence="6" type="ORF">R9B83_02110</name>
</gene>
<dbReference type="InterPro" id="IPR020814">
    <property type="entry name" value="Ribosomal_S6_plastid/chlpt"/>
</dbReference>
<keyword evidence="4 6" id="KW-0689">Ribosomal protein</keyword>
<dbReference type="InterPro" id="IPR035980">
    <property type="entry name" value="Ribosomal_bS6_sf"/>
</dbReference>
<accession>A0ABZ0P9Q7</accession>
<evidence type="ECO:0000256" key="3">
    <source>
        <dbReference type="ARBA" id="ARBA00035294"/>
    </source>
</evidence>
<keyword evidence="4" id="KW-0687">Ribonucleoprotein</keyword>
<dbReference type="HAMAP" id="MF_00360">
    <property type="entry name" value="Ribosomal_bS6"/>
    <property type="match status" value="1"/>
</dbReference>
<comment type="similarity">
    <text evidence="1 4">Belongs to the bacterial ribosomal protein bS6 family.</text>
</comment>
<dbReference type="Proteomes" id="UP001303601">
    <property type="component" value="Chromosome"/>
</dbReference>
<feature type="region of interest" description="Disordered" evidence="5">
    <location>
        <begin position="95"/>
        <end position="134"/>
    </location>
</feature>
<reference evidence="6" key="1">
    <citation type="submission" date="2023-11" db="EMBL/GenBank/DDBJ databases">
        <title>Completed genome sequence of Mycoplasma equirhinis type strain M432/72.</title>
        <authorList>
            <person name="Spergser J."/>
        </authorList>
    </citation>
    <scope>NUCLEOTIDE SEQUENCE [LARGE SCALE GENOMIC DNA]</scope>
    <source>
        <strain evidence="6">M432/72</strain>
    </source>
</reference>
<evidence type="ECO:0000256" key="4">
    <source>
        <dbReference type="HAMAP-Rule" id="MF_00360"/>
    </source>
</evidence>
<evidence type="ECO:0000313" key="7">
    <source>
        <dbReference type="Proteomes" id="UP001303601"/>
    </source>
</evidence>
<evidence type="ECO:0000256" key="1">
    <source>
        <dbReference type="ARBA" id="ARBA00009512"/>
    </source>
</evidence>
<keyword evidence="7" id="KW-1185">Reference proteome</keyword>
<dbReference type="CDD" id="cd00473">
    <property type="entry name" value="bS6"/>
    <property type="match status" value="1"/>
</dbReference>